<protein>
    <submittedName>
        <fullName evidence="1">Uncharacterized protein</fullName>
    </submittedName>
</protein>
<dbReference type="EMBL" id="ACYG01000024">
    <property type="protein sequence ID" value="EEV17688.1"/>
    <property type="molecule type" value="Genomic_DNA"/>
</dbReference>
<proteinExistence type="predicted"/>
<keyword evidence="2" id="KW-1185">Reference proteome</keyword>
<gene>
    <name evidence="1" type="ORF">CAMGR0001_0520</name>
</gene>
<evidence type="ECO:0000313" key="1">
    <source>
        <dbReference type="EMBL" id="EEV17688.1"/>
    </source>
</evidence>
<dbReference type="SUPFAM" id="SSF50998">
    <property type="entry name" value="Quinoprotein alcohol dehydrogenase-like"/>
    <property type="match status" value="1"/>
</dbReference>
<sequence>MKKFTNGKKEILLQTQGLSLISKTLQNGKERLSSKEFANCDALQKAFVKKQVDALKKGFIYENKKAKFGEAIAHAYIGGGYSGALGFAEFEDKFYVYKCNFDKHGCDYLIVLDGELRTLAQIKLPKILTWKMTATKKALVLDLDHEFFLFDGEKFSRLFEAWGITGGGFSSALSGNGEILACGTDGILAFGSDKKLNFKTEFSAKAIGFGNKICVACGDEGGKNVAMLYRLKDFAELCRIECDVGYIHSLNVGLIKNDAILVVNNDFDELHFWNVASKKRLSVPKSLPRSVMRFAANDQIFLTYFYGGFKAFSLEDFRLLGEFECEHCVKTAAIEIAGERLYVRTDYGFFSVYSLAKNGIKI</sequence>
<comment type="caution">
    <text evidence="1">The sequence shown here is derived from an EMBL/GenBank/DDBJ whole genome shotgun (WGS) entry which is preliminary data.</text>
</comment>
<dbReference type="AlphaFoldDB" id="C8PHS4"/>
<dbReference type="STRING" id="824.CGRAC_1829"/>
<dbReference type="Proteomes" id="UP000005709">
    <property type="component" value="Unassembled WGS sequence"/>
</dbReference>
<name>C8PHS4_9BACT</name>
<organism evidence="1 2">
    <name type="scientific">Campylobacter gracilis RM3268</name>
    <dbReference type="NCBI Taxonomy" id="553220"/>
    <lineage>
        <taxon>Bacteria</taxon>
        <taxon>Pseudomonadati</taxon>
        <taxon>Campylobacterota</taxon>
        <taxon>Epsilonproteobacteria</taxon>
        <taxon>Campylobacterales</taxon>
        <taxon>Campylobacteraceae</taxon>
        <taxon>Campylobacter</taxon>
    </lineage>
</organism>
<dbReference type="RefSeq" id="WP_005871267.1">
    <property type="nucleotide sequence ID" value="NZ_ACYG01000024.1"/>
</dbReference>
<accession>C8PHS4</accession>
<reference evidence="1 2" key="1">
    <citation type="submission" date="2009-07" db="EMBL/GenBank/DDBJ databases">
        <authorList>
            <person name="Madupu R."/>
            <person name="Sebastian Y."/>
            <person name="Durkin A.S."/>
            <person name="Torralba M."/>
            <person name="Methe B."/>
            <person name="Sutton G.G."/>
            <person name="Strausberg R.L."/>
            <person name="Nelson K.E."/>
        </authorList>
    </citation>
    <scope>NUCLEOTIDE SEQUENCE [LARGE SCALE GENOMIC DNA]</scope>
    <source>
        <strain evidence="1 2">RM3268</strain>
    </source>
</reference>
<dbReference type="eggNOG" id="COG3391">
    <property type="taxonomic scope" value="Bacteria"/>
</dbReference>
<dbReference type="InterPro" id="IPR011047">
    <property type="entry name" value="Quinoprotein_ADH-like_sf"/>
</dbReference>
<evidence type="ECO:0000313" key="2">
    <source>
        <dbReference type="Proteomes" id="UP000005709"/>
    </source>
</evidence>
<dbReference type="OrthoDB" id="9149857at2"/>